<dbReference type="EMBL" id="FCOX02000048">
    <property type="protein sequence ID" value="SAL02341.1"/>
    <property type="molecule type" value="Genomic_DNA"/>
</dbReference>
<evidence type="ECO:0000313" key="2">
    <source>
        <dbReference type="EMBL" id="SAL02341.1"/>
    </source>
</evidence>
<keyword evidence="1" id="KW-0732">Signal</keyword>
<comment type="caution">
    <text evidence="2">The sequence shown here is derived from an EMBL/GenBank/DDBJ whole genome shotgun (WGS) entry which is preliminary data.</text>
</comment>
<protein>
    <recommendedName>
        <fullName evidence="4">Lipoprotein</fullName>
    </recommendedName>
</protein>
<dbReference type="Proteomes" id="UP000071859">
    <property type="component" value="Unassembled WGS sequence"/>
</dbReference>
<accession>A0A158E622</accession>
<gene>
    <name evidence="2" type="ORF">AWB78_06329</name>
</gene>
<feature type="chain" id="PRO_5007624852" description="Lipoprotein" evidence="1">
    <location>
        <begin position="29"/>
        <end position="168"/>
    </location>
</feature>
<feature type="signal peptide" evidence="1">
    <location>
        <begin position="1"/>
        <end position="28"/>
    </location>
</feature>
<proteinExistence type="predicted"/>
<sequence length="168" mass="17666">MKSSTRISRSLALAVTAMAMVALPSAGSAQTLPKQGNIEATYVATGADVREIGAGGEDAVYLFESTLLMTNDSKAPLMHNVTARCVEAGFSAGTTNGYCVYTDKDGDKFVESFSYRGGSTTGKGSLTAGTGKYKGIEGKFDWQQVQVLPADKGTYSYVGKKSGSYRIP</sequence>
<evidence type="ECO:0000256" key="1">
    <source>
        <dbReference type="SAM" id="SignalP"/>
    </source>
</evidence>
<reference evidence="2" key="1">
    <citation type="submission" date="2016-01" db="EMBL/GenBank/DDBJ databases">
        <authorList>
            <person name="Peeters C."/>
        </authorList>
    </citation>
    <scope>NUCLEOTIDE SEQUENCE</scope>
    <source>
        <strain evidence="2">LMG 29321</strain>
    </source>
</reference>
<evidence type="ECO:0000313" key="3">
    <source>
        <dbReference type="Proteomes" id="UP000071859"/>
    </source>
</evidence>
<organism evidence="2 3">
    <name type="scientific">Caballeronia calidae</name>
    <dbReference type="NCBI Taxonomy" id="1777139"/>
    <lineage>
        <taxon>Bacteria</taxon>
        <taxon>Pseudomonadati</taxon>
        <taxon>Pseudomonadota</taxon>
        <taxon>Betaproteobacteria</taxon>
        <taxon>Burkholderiales</taxon>
        <taxon>Burkholderiaceae</taxon>
        <taxon>Caballeronia</taxon>
    </lineage>
</organism>
<keyword evidence="3" id="KW-1185">Reference proteome</keyword>
<evidence type="ECO:0008006" key="4">
    <source>
        <dbReference type="Google" id="ProtNLM"/>
    </source>
</evidence>
<dbReference type="AlphaFoldDB" id="A0A158E622"/>
<name>A0A158E622_9BURK</name>
<dbReference type="OrthoDB" id="9131010at2"/>